<dbReference type="InterPro" id="IPR018201">
    <property type="entry name" value="Ketoacyl_synth_AS"/>
</dbReference>
<gene>
    <name evidence="14" type="ORF">PL2TA16_02080</name>
</gene>
<dbReference type="PATRIC" id="fig|1353533.3.peg.5502"/>
<dbReference type="PANTHER" id="PTHR43775:SF37">
    <property type="entry name" value="SI:DKEY-61P9.11"/>
    <property type="match status" value="1"/>
</dbReference>
<feature type="domain" description="Carrier" evidence="12">
    <location>
        <begin position="646"/>
        <end position="720"/>
    </location>
</feature>
<evidence type="ECO:0000256" key="3">
    <source>
        <dbReference type="ARBA" id="ARBA00005194"/>
    </source>
</evidence>
<dbReference type="InterPro" id="IPR006162">
    <property type="entry name" value="Ppantetheine_attach_site"/>
</dbReference>
<dbReference type="Pfam" id="PF22336">
    <property type="entry name" value="RhiE-like_linker"/>
    <property type="match status" value="2"/>
</dbReference>
<proteinExistence type="inferred from homology"/>
<dbReference type="GO" id="GO:0006633">
    <property type="term" value="P:fatty acid biosynthetic process"/>
    <property type="evidence" value="ECO:0007669"/>
    <property type="project" value="UniProtKB-UniPathway"/>
</dbReference>
<dbReference type="SMART" id="SM00825">
    <property type="entry name" value="PKS_KS"/>
    <property type="match status" value="3"/>
</dbReference>
<feature type="domain" description="Ketosynthase family 3 (KS3)" evidence="13">
    <location>
        <begin position="2001"/>
        <end position="2433"/>
    </location>
</feature>
<evidence type="ECO:0000256" key="2">
    <source>
        <dbReference type="ARBA" id="ARBA00004792"/>
    </source>
</evidence>
<evidence type="ECO:0000259" key="13">
    <source>
        <dbReference type="PROSITE" id="PS52004"/>
    </source>
</evidence>
<keyword evidence="5" id="KW-0596">Phosphopantetheine</keyword>
<dbReference type="InterPro" id="IPR013968">
    <property type="entry name" value="PKS_KR"/>
</dbReference>
<feature type="domain" description="Carrier" evidence="12">
    <location>
        <begin position="1878"/>
        <end position="1954"/>
    </location>
</feature>
<dbReference type="Pfam" id="PF16197">
    <property type="entry name" value="KAsynt_C_assoc"/>
    <property type="match status" value="1"/>
</dbReference>
<dbReference type="EMBL" id="AUSV01000137">
    <property type="protein sequence ID" value="ESP90265.1"/>
    <property type="molecule type" value="Genomic_DNA"/>
</dbReference>
<dbReference type="CDD" id="cd00833">
    <property type="entry name" value="PKS"/>
    <property type="match status" value="3"/>
</dbReference>
<evidence type="ECO:0000256" key="1">
    <source>
        <dbReference type="ARBA" id="ARBA00004496"/>
    </source>
</evidence>
<keyword evidence="7" id="KW-0597">Phosphoprotein</keyword>
<dbReference type="SUPFAM" id="SSF47336">
    <property type="entry name" value="ACP-like"/>
    <property type="match status" value="5"/>
</dbReference>
<comment type="pathway">
    <text evidence="3">Lipid metabolism; fatty acid biosynthesis.</text>
</comment>
<comment type="similarity">
    <text evidence="4">Belongs to the short-chain dehydrogenases/reductases (SDR) family.</text>
</comment>
<dbReference type="GO" id="GO:0071770">
    <property type="term" value="P:DIM/DIP cell wall layer assembly"/>
    <property type="evidence" value="ECO:0007669"/>
    <property type="project" value="TreeGrafter"/>
</dbReference>
<evidence type="ECO:0000256" key="6">
    <source>
        <dbReference type="ARBA" id="ARBA00022490"/>
    </source>
</evidence>
<dbReference type="GO" id="GO:0004312">
    <property type="term" value="F:fatty acid synthase activity"/>
    <property type="evidence" value="ECO:0007669"/>
    <property type="project" value="TreeGrafter"/>
</dbReference>
<dbReference type="Proteomes" id="UP000017820">
    <property type="component" value="Unassembled WGS sequence"/>
</dbReference>
<dbReference type="InterPro" id="IPR032821">
    <property type="entry name" value="PKS_assoc"/>
</dbReference>
<dbReference type="InterPro" id="IPR009081">
    <property type="entry name" value="PP-bd_ACP"/>
</dbReference>
<dbReference type="CDD" id="cd08953">
    <property type="entry name" value="KR_2_SDR_x"/>
    <property type="match status" value="1"/>
</dbReference>
<feature type="domain" description="Carrier" evidence="12">
    <location>
        <begin position="2804"/>
        <end position="2881"/>
    </location>
</feature>
<evidence type="ECO:0000313" key="14">
    <source>
        <dbReference type="EMBL" id="ESP90265.1"/>
    </source>
</evidence>
<comment type="function">
    <text evidence="10">Involved in production of the polyketide antibiotic thailandamide.</text>
</comment>
<reference evidence="15" key="1">
    <citation type="journal article" date="2014" name="Nat. Chem. Biol.">
        <title>Biosynthesis of polybrominated aromatic organic compounds by marine bacteria.</title>
        <authorList>
            <person name="Agarwal V."/>
            <person name="El Gamal A.A."/>
            <person name="Yamanaka K."/>
            <person name="Poth D."/>
            <person name="Kersten R.D."/>
            <person name="Schorn M."/>
            <person name="Allen E.E."/>
            <person name="Moore B.S."/>
        </authorList>
    </citation>
    <scope>NUCLEOTIDE SEQUENCE [LARGE SCALE GENOMIC DNA]</scope>
    <source>
        <strain evidence="15">2ta16</strain>
    </source>
</reference>
<dbReference type="SUPFAM" id="SSF51735">
    <property type="entry name" value="NAD(P)-binding Rossmann-fold domains"/>
    <property type="match status" value="1"/>
</dbReference>
<dbReference type="InterPro" id="IPR016039">
    <property type="entry name" value="Thiolase-like"/>
</dbReference>
<dbReference type="UniPathway" id="UPA00094"/>
<protein>
    <submittedName>
        <fullName evidence="14">Beta-ketoacyl synthase KR domain protein</fullName>
    </submittedName>
</protein>
<evidence type="ECO:0000256" key="9">
    <source>
        <dbReference type="ARBA" id="ARBA00022737"/>
    </source>
</evidence>
<dbReference type="SMART" id="SM00822">
    <property type="entry name" value="PKS_KR"/>
    <property type="match status" value="1"/>
</dbReference>
<comment type="pathway">
    <text evidence="2">Antibiotic biosynthesis.</text>
</comment>
<feature type="domain" description="Carrier" evidence="12">
    <location>
        <begin position="2691"/>
        <end position="2773"/>
    </location>
</feature>
<feature type="region of interest" description="Disordered" evidence="11">
    <location>
        <begin position="3005"/>
        <end position="3026"/>
    </location>
</feature>
<dbReference type="SUPFAM" id="SSF53901">
    <property type="entry name" value="Thiolase-like"/>
    <property type="match status" value="3"/>
</dbReference>
<comment type="subcellular location">
    <subcellularLocation>
        <location evidence="1">Cytoplasm</location>
    </subcellularLocation>
</comment>
<dbReference type="GO" id="GO:0005737">
    <property type="term" value="C:cytoplasm"/>
    <property type="evidence" value="ECO:0007669"/>
    <property type="project" value="UniProtKB-SubCell"/>
</dbReference>
<dbReference type="Pfam" id="PF00109">
    <property type="entry name" value="ketoacyl-synt"/>
    <property type="match status" value="3"/>
</dbReference>
<feature type="domain" description="Ketosynthase family 3 (KS3)" evidence="13">
    <location>
        <begin position="742"/>
        <end position="1159"/>
    </location>
</feature>
<evidence type="ECO:0000256" key="5">
    <source>
        <dbReference type="ARBA" id="ARBA00022450"/>
    </source>
</evidence>
<dbReference type="Gene3D" id="3.40.47.10">
    <property type="match status" value="3"/>
</dbReference>
<dbReference type="Pfam" id="PF08659">
    <property type="entry name" value="KR"/>
    <property type="match status" value="1"/>
</dbReference>
<feature type="region of interest" description="Disordered" evidence="11">
    <location>
        <begin position="2665"/>
        <end position="2695"/>
    </location>
</feature>
<dbReference type="InterPro" id="IPR014030">
    <property type="entry name" value="Ketoacyl_synth_N"/>
</dbReference>
<evidence type="ECO:0000256" key="7">
    <source>
        <dbReference type="ARBA" id="ARBA00022553"/>
    </source>
</evidence>
<dbReference type="PANTHER" id="PTHR43775">
    <property type="entry name" value="FATTY ACID SYNTHASE"/>
    <property type="match status" value="1"/>
</dbReference>
<organism evidence="14 15">
    <name type="scientific">Pseudoalteromonas luteoviolacea (strain 2ta16)</name>
    <dbReference type="NCBI Taxonomy" id="1353533"/>
    <lineage>
        <taxon>Bacteria</taxon>
        <taxon>Pseudomonadati</taxon>
        <taxon>Pseudomonadota</taxon>
        <taxon>Gammaproteobacteria</taxon>
        <taxon>Alteromonadales</taxon>
        <taxon>Pseudoalteromonadaceae</taxon>
        <taxon>Pseudoalteromonas</taxon>
    </lineage>
</organism>
<dbReference type="Pfam" id="PF00550">
    <property type="entry name" value="PP-binding"/>
    <property type="match status" value="5"/>
</dbReference>
<dbReference type="GO" id="GO:0004315">
    <property type="term" value="F:3-oxoacyl-[acyl-carrier-protein] synthase activity"/>
    <property type="evidence" value="ECO:0007669"/>
    <property type="project" value="InterPro"/>
</dbReference>
<dbReference type="InterPro" id="IPR020806">
    <property type="entry name" value="PKS_PP-bd"/>
</dbReference>
<evidence type="ECO:0000256" key="8">
    <source>
        <dbReference type="ARBA" id="ARBA00022679"/>
    </source>
</evidence>
<dbReference type="InterPro" id="IPR014031">
    <property type="entry name" value="Ketoacyl_synth_C"/>
</dbReference>
<accession>V4HHK1</accession>
<evidence type="ECO:0000259" key="12">
    <source>
        <dbReference type="PROSITE" id="PS50075"/>
    </source>
</evidence>
<dbReference type="SMART" id="SM01294">
    <property type="entry name" value="PKS_PP_betabranch"/>
    <property type="match status" value="3"/>
</dbReference>
<dbReference type="PROSITE" id="PS50075">
    <property type="entry name" value="CARRIER"/>
    <property type="match status" value="5"/>
</dbReference>
<keyword evidence="6" id="KW-0963">Cytoplasm</keyword>
<feature type="domain" description="Ketosynthase family 3 (KS3)" evidence="13">
    <location>
        <begin position="41"/>
        <end position="473"/>
    </location>
</feature>
<dbReference type="PROSITE" id="PS00606">
    <property type="entry name" value="KS3_1"/>
    <property type="match status" value="1"/>
</dbReference>
<dbReference type="InterPro" id="IPR054514">
    <property type="entry name" value="RhiE-like_linker"/>
</dbReference>
<keyword evidence="8" id="KW-0808">Transferase</keyword>
<dbReference type="GO" id="GO:0031177">
    <property type="term" value="F:phosphopantetheine binding"/>
    <property type="evidence" value="ECO:0007669"/>
    <property type="project" value="InterPro"/>
</dbReference>
<sequence length="3026" mass="330248">MDIEKQRLAIKDLMREYATKHTAQSANKEGADEGNSNSSELEPIAIVGLEGYLPGCQSVAEFWQHLDKDESLIEEIPQSRFDWRLYADEAQDGEVQSDKMRCRWGGFIPDIQSFDPHFFKLLPDDAERMDPQQRLLLMSVYNTLENAGYCPQALKGSNTGVFVGFERNEYLLNLIESGYDTGESLHQSDSMIANNISYYFDFSGPSEVVNTMCSGAAVAIHRAVVALRAGEIEQAIVGAANLLLRPDTFVKLSQSQQMSPTPTVKSFGEDADGYLRAEGVASILLKPYSRARKDGDAIYAVIKNSAVNYNGNRSASIAAPNTNAHASLIQACYAKANIDPREVDYIEAQGMGNPVADICEWDAFNLALNNLAQQQGVALRPAQCKVSTLKPMIGHMHSASSLGALFKVIHSLQSEKIHKILGIEQISADIDPKHSVCQLATDTIPWPKTSRNRLAGIHAYGAGGNNAHVLIEGLDQVSEPSVKGEPEGEQVWALPVSALNKACFTAQLSALHAVLRQYAYPLSRLAFTLRHGRDSHDYRCIFLASSREQLLQQIEDVLQARANSDVFEHGQSQALSERAQPIAAQWLETGQCEWPEISPEGRQRVHLPGTQFNLTSYWIAPDIASPAHDTAMHMDLEPVPAGADEHRITEILISILAEHLRVSERDIDLEREFSDMGFDSLLVSRVSKALSAKLATQIDPAVLFEATTPAKLIDHCKRHFQQSTSGSSARRKFTASKRSFTRQPIAIIGLAGQYPDADNVFEFWQNLAAGKSSIREIPNERWPIAAYFDAQADGEGDSFQSAAKWGGFLDGLNYFDNEFFNLPPFEAAYMSPKERLFMQCAWHVIEDAGYTTKTLERDTVGVFVGISKAGFDNYKDSYFSAANRISYRFNFCGPSMPVDTACSSSLSAIHEACLHLYAGECDVAVAGGVNAYTHPSTFAEFTRLNVLSKDGTLSAFGAQANGFVPGEGVGAVLLKPLAKAIADGDHIYGVIRGTATNHGGKVNGYTVPSPLAQQNLIRTALSRAELCAADINYVEAHGTGTLLGDPVEFKGLDEAYKADTSAQQFCALGSVKTNIGHLEAAAGIAGLTKVLLQMQHKKLAPTLNAEQPNPHIDFAASAFKLQHSLTDWQLDTTERNAKRRAGVSSFGAGGSNAHIVVEEAPTGAHSSTLESSYLFVLSAKSESGLARYVDKYIDFLTEQPSLSLANMTYTLQAGREAMPYRMACEVDSLEALLDMLKAFKQGTVCAQLWQGKVDKSRGVEALFQESSAQQLVRHWLAERKFQYIAELWTQGGEIDWHPSKPAQYQRVSLPGYPFAQIDIPKAPMLVPVTAHGHGALASSTTHSKAGMLLMAPSWRALDETHSELLDEDIEQHIVLCDYPALSAREGIVHLSSSTAHPATSFTQFCIQLTARFEVIMRSKCASHQILQVVVPQESNLQSTLPAMSALLKTYSLENDNVTGQLIELPVNLPQEQVFKLLEQAKLQTHCHWFKVEASQLMACALDVIDTVSVPHPWRDQGVYLITGGLGQLGYLCACDIAQKVQAPILILTGQRPLDAHRENQLSRLQEMGATVHYEAVDLTALDAVTTLVQNTVREHGGINAVLHCAGVIQDGLLRNKDAQSIRRVLAPKTYGAWHLGQACEEIELEHFVLFSSAVSMVGNVGQGDYAAANAFMDLYAQQRQQRVEQGLCFGQSCAIGWGLWRDGGMQVSDDILTALYDMSGMQPIERDVGLSALYQVMRQTRTRTIAIAGDTAKLEHHFSRSIGAAKSIAKPANTTPPNIDQVQRELMSRFTAAAAVVVGVAQSAIDLHVELDEQGFGIVELHTIINQLNQHFDHDFSLDTANAYRTLQELLDAYSDSWAGKTVVQGHTDPLLSTDDDALLASVYEQLTALISQVTGYAKEKLDQDTGFDELGIDSLVVTKLTNKLESVYGALPKTLFFEYHTIAQLAEYMLAAHRTQLEAHLTTQPSSSDIPATTSSPEPIEAQKELVASACLDQSRDAQDMDIAIIGISGRYPQANSLHAFWQVLAGGQDCITEVPISRWSHSHYYDAEKGKPGKTYAKWGGFIDGVDKFDPSFFNISPREAEIIEPQERLFLQTAYEAIEDAGYTRASLAQNTALDGSPGAVGVYVGVTYQEYQLYGAQETMLGQPMVLSMSPSSIANRVSYFCDFHGPSLAIDTMCASSLTSIHLACQSLLSGECKAAIAGGVNVSIHPAKYLMLGYGGFASQTGRCKTFSAEADGFVPSEGVGAVLLKPLREALQDGDNIYGVIKGSAVNHGGRTYGYSVPSPAAQQTVITRALAQAKVRPQEISYLEAHGTGTSLGDPIEVAALNKAFSAADSKGNVCAIGSVKSNIGHCESAAGIAGLTKVLLQMKHQQLVPSLHSEQINPKIEFAQSPFIVQQQLAPWPSRDDAPRIAGVSSFGAGGSNAHLIVQEAPKQARLHGNQSAHVQVITLSARSHEQLKEMANNLLHHLRREQLSQDDVQRIAYTLQTGRETFDYRLACMAGDLAEIYIGLELFLAADSVSGETENWLSSAVCTGVVDDNQAQSPSLDPSFLSTIKRSDEAQKDIRCKELVSAWLRGGDIQWHALYRHQSPIKISLPTYPFAAKRYWKPASDEALRAQLVNALSHTPAVLPAPQERKSGKIQLVDPHMFAVKKVTLPTPAQAGERVATSAPQHDLSGEAVTASEMSKTDASEGADTFSKDFLRASLAKALMMNEDEISDNTPFSNIGLDSIVGVEWVRAINAQYNLALAVERVHEYPSINQLHAHLQQSESGETLVVQPKVRETEQATPALEETVETVETVDDEAVITTVIATLANALLLDAGDIRVQSRFVDLGLDSIVGVEWIRAINGHFGTHIEANAVYEHPTPAAFSQYLTSLFAEPQTSTDDVAQLDSTVSLQAPSEYTSLDFLRTSLATVLMMAEQEIKAATRFADLGLDSITGMEWIKVINQTMQLSLNADIVYEHNTLESFSRYIQSQLENKGMQQAQEIIQALQAAQRSDEATQGAHLGVSGQHKEHKQMEEVL</sequence>
<name>V4HHK1_PSEL2</name>
<evidence type="ECO:0000256" key="4">
    <source>
        <dbReference type="ARBA" id="ARBA00006484"/>
    </source>
</evidence>
<dbReference type="InterPro" id="IPR050091">
    <property type="entry name" value="PKS_NRPS_Biosynth_Enz"/>
</dbReference>
<evidence type="ECO:0000256" key="11">
    <source>
        <dbReference type="SAM" id="MobiDB-lite"/>
    </source>
</evidence>
<evidence type="ECO:0000256" key="10">
    <source>
        <dbReference type="ARBA" id="ARBA00054155"/>
    </source>
</evidence>
<evidence type="ECO:0000313" key="15">
    <source>
        <dbReference type="Proteomes" id="UP000017820"/>
    </source>
</evidence>
<dbReference type="Gene3D" id="3.40.50.720">
    <property type="entry name" value="NAD(P)-binding Rossmann-like Domain"/>
    <property type="match status" value="1"/>
</dbReference>
<dbReference type="FunFam" id="3.40.47.10:FF:000019">
    <property type="entry name" value="Polyketide synthase type I"/>
    <property type="match status" value="2"/>
</dbReference>
<dbReference type="InterPro" id="IPR036291">
    <property type="entry name" value="NAD(P)-bd_dom_sf"/>
</dbReference>
<dbReference type="GO" id="GO:0005886">
    <property type="term" value="C:plasma membrane"/>
    <property type="evidence" value="ECO:0007669"/>
    <property type="project" value="TreeGrafter"/>
</dbReference>
<dbReference type="PROSITE" id="PS52004">
    <property type="entry name" value="KS3_2"/>
    <property type="match status" value="3"/>
</dbReference>
<dbReference type="InterPro" id="IPR057326">
    <property type="entry name" value="KR_dom"/>
</dbReference>
<dbReference type="InterPro" id="IPR036736">
    <property type="entry name" value="ACP-like_sf"/>
</dbReference>
<keyword evidence="9" id="KW-0677">Repeat</keyword>
<comment type="caution">
    <text evidence="14">The sequence shown here is derived from an EMBL/GenBank/DDBJ whole genome shotgun (WGS) entry which is preliminary data.</text>
</comment>
<dbReference type="Gene3D" id="1.10.1200.10">
    <property type="entry name" value="ACP-like"/>
    <property type="match status" value="5"/>
</dbReference>
<dbReference type="InterPro" id="IPR020841">
    <property type="entry name" value="PKS_Beta-ketoAc_synthase_dom"/>
</dbReference>
<dbReference type="RefSeq" id="WP_023402315.1">
    <property type="nucleotide sequence ID" value="NZ_AUSV01000137.1"/>
</dbReference>
<dbReference type="Gene3D" id="1.10.1240.100">
    <property type="match status" value="3"/>
</dbReference>
<dbReference type="SMART" id="SM00823">
    <property type="entry name" value="PKS_PP"/>
    <property type="match status" value="5"/>
</dbReference>
<dbReference type="Pfam" id="PF02801">
    <property type="entry name" value="Ketoacyl-synt_C"/>
    <property type="match status" value="3"/>
</dbReference>
<feature type="domain" description="Carrier" evidence="12">
    <location>
        <begin position="2903"/>
        <end position="2980"/>
    </location>
</feature>
<dbReference type="PROSITE" id="PS00012">
    <property type="entry name" value="PHOSPHOPANTETHEINE"/>
    <property type="match status" value="2"/>
</dbReference>